<dbReference type="InterPro" id="IPR036412">
    <property type="entry name" value="HAD-like_sf"/>
</dbReference>
<dbReference type="SUPFAM" id="SSF81660">
    <property type="entry name" value="Metal cation-transporting ATPase, ATP-binding domain N"/>
    <property type="match status" value="1"/>
</dbReference>
<dbReference type="Pfam" id="PF13246">
    <property type="entry name" value="Cation_ATPase"/>
    <property type="match status" value="1"/>
</dbReference>
<feature type="binding site" evidence="13">
    <location>
        <position position="425"/>
    </location>
    <ligand>
        <name>ATP</name>
        <dbReference type="ChEBI" id="CHEBI:30616"/>
    </ligand>
</feature>
<feature type="binding site" evidence="14">
    <location>
        <position position="927"/>
    </location>
    <ligand>
        <name>Mg(2+)</name>
        <dbReference type="ChEBI" id="CHEBI:18420"/>
    </ligand>
</feature>
<dbReference type="InterPro" id="IPR006539">
    <property type="entry name" value="P-type_ATPase_IV"/>
</dbReference>
<keyword evidence="6 13" id="KW-0067">ATP-binding</keyword>
<dbReference type="NCBIfam" id="TIGR01652">
    <property type="entry name" value="ATPase-Plipid"/>
    <property type="match status" value="1"/>
</dbReference>
<feature type="binding site" evidence="13">
    <location>
        <position position="644"/>
    </location>
    <ligand>
        <name>ATP</name>
        <dbReference type="ChEBI" id="CHEBI:30616"/>
    </ligand>
</feature>
<keyword evidence="7 14" id="KW-0460">Magnesium</keyword>
<dbReference type="Proteomes" id="UP000728185">
    <property type="component" value="Unassembled WGS sequence"/>
</dbReference>
<keyword evidence="5 13" id="KW-0547">Nucleotide-binding</keyword>
<feature type="binding site" evidence="13">
    <location>
        <position position="726"/>
    </location>
    <ligand>
        <name>ATP</name>
        <dbReference type="ChEBI" id="CHEBI:30616"/>
    </ligand>
</feature>
<evidence type="ECO:0000256" key="14">
    <source>
        <dbReference type="PIRSR" id="PIRSR606539-3"/>
    </source>
</evidence>
<dbReference type="SFLD" id="SFLDG00002">
    <property type="entry name" value="C1.7:_P-type_atpase_like"/>
    <property type="match status" value="1"/>
</dbReference>
<dbReference type="InterPro" id="IPR032630">
    <property type="entry name" value="P_typ_ATPase_c"/>
</dbReference>
<evidence type="ECO:0000256" key="1">
    <source>
        <dbReference type="ARBA" id="ARBA00004141"/>
    </source>
</evidence>
<feature type="transmembrane region" description="Helical" evidence="15">
    <location>
        <begin position="64"/>
        <end position="81"/>
    </location>
</feature>
<comment type="cofactor">
    <cofactor evidence="14">
        <name>Mg(2+)</name>
        <dbReference type="ChEBI" id="CHEBI:18420"/>
    </cofactor>
</comment>
<dbReference type="AlphaFoldDB" id="A0A8E0VD10"/>
<evidence type="ECO:0000256" key="4">
    <source>
        <dbReference type="ARBA" id="ARBA00022723"/>
    </source>
</evidence>
<dbReference type="PANTHER" id="PTHR24092">
    <property type="entry name" value="PROBABLE PHOSPHOLIPID-TRANSPORTING ATPASE"/>
    <property type="match status" value="1"/>
</dbReference>
<feature type="binding site" evidence="13">
    <location>
        <position position="725"/>
    </location>
    <ligand>
        <name>ATP</name>
        <dbReference type="ChEBI" id="CHEBI:30616"/>
    </ligand>
</feature>
<evidence type="ECO:0000256" key="10">
    <source>
        <dbReference type="ARBA" id="ARBA00023136"/>
    </source>
</evidence>
<dbReference type="GO" id="GO:0016887">
    <property type="term" value="F:ATP hydrolysis activity"/>
    <property type="evidence" value="ECO:0007669"/>
    <property type="project" value="InterPro"/>
</dbReference>
<name>A0A8E0VD10_9TREM</name>
<gene>
    <name evidence="19" type="ORF">FBUS_00801</name>
</gene>
<keyword evidence="9 15" id="KW-1133">Transmembrane helix</keyword>
<dbReference type="GO" id="GO:0005524">
    <property type="term" value="F:ATP binding"/>
    <property type="evidence" value="ECO:0007669"/>
    <property type="project" value="UniProtKB-UniRule"/>
</dbReference>
<dbReference type="NCBIfam" id="TIGR01494">
    <property type="entry name" value="ATPase_P-type"/>
    <property type="match status" value="1"/>
</dbReference>
<comment type="subcellular location">
    <subcellularLocation>
        <location evidence="1 15">Membrane</location>
        <topology evidence="1 15">Multi-pass membrane protein</topology>
    </subcellularLocation>
</comment>
<dbReference type="OrthoDB" id="377733at2759"/>
<evidence type="ECO:0000256" key="2">
    <source>
        <dbReference type="ARBA" id="ARBA00008109"/>
    </source>
</evidence>
<dbReference type="InterPro" id="IPR008250">
    <property type="entry name" value="ATPase_P-typ_transduc_dom_A_sf"/>
</dbReference>
<protein>
    <recommendedName>
        <fullName evidence="15">Phospholipid-transporting ATPase</fullName>
        <ecNumber evidence="15">7.6.2.1</ecNumber>
    </recommendedName>
</protein>
<feature type="binding site" evidence="13">
    <location>
        <position position="901"/>
    </location>
    <ligand>
        <name>ATP</name>
        <dbReference type="ChEBI" id="CHEBI:30616"/>
    </ligand>
</feature>
<dbReference type="InterPro" id="IPR023214">
    <property type="entry name" value="HAD_sf"/>
</dbReference>
<keyword evidence="20" id="KW-1185">Reference proteome</keyword>
<feature type="domain" description="P-type ATPase C-terminal" evidence="18">
    <location>
        <begin position="953"/>
        <end position="1058"/>
    </location>
</feature>
<dbReference type="Gene3D" id="2.70.150.10">
    <property type="entry name" value="Calcium-transporting ATPase, cytoplasmic transduction domain A"/>
    <property type="match status" value="2"/>
</dbReference>
<dbReference type="Gene3D" id="1.20.1110.10">
    <property type="entry name" value="Calcium-transporting ATPase, transmembrane domain"/>
    <property type="match status" value="1"/>
</dbReference>
<dbReference type="Gene3D" id="3.40.50.1000">
    <property type="entry name" value="HAD superfamily/HAD-like"/>
    <property type="match status" value="2"/>
</dbReference>
<dbReference type="PRINTS" id="PR00119">
    <property type="entry name" value="CATATPASE"/>
</dbReference>
<feature type="binding site" evidence="13">
    <location>
        <position position="423"/>
    </location>
    <ligand>
        <name>ATP</name>
        <dbReference type="ChEBI" id="CHEBI:30616"/>
    </ligand>
</feature>
<dbReference type="InterPro" id="IPR023299">
    <property type="entry name" value="ATPase_P-typ_cyto_dom_N"/>
</dbReference>
<dbReference type="PANTHER" id="PTHR24092:SF175">
    <property type="entry name" value="PHOSPHOLIPID-TRANSPORTING ATPASE"/>
    <property type="match status" value="1"/>
</dbReference>
<dbReference type="PROSITE" id="PS00154">
    <property type="entry name" value="ATPASE_E1_E2"/>
    <property type="match status" value="1"/>
</dbReference>
<dbReference type="InterPro" id="IPR044492">
    <property type="entry name" value="P_typ_ATPase_HD_dom"/>
</dbReference>
<feature type="active site" description="4-aspartylphosphate intermediate" evidence="12">
    <location>
        <position position="423"/>
    </location>
</feature>
<evidence type="ECO:0000256" key="7">
    <source>
        <dbReference type="ARBA" id="ARBA00022842"/>
    </source>
</evidence>
<dbReference type="EMBL" id="LUCM01010739">
    <property type="protein sequence ID" value="KAA0185077.1"/>
    <property type="molecule type" value="Genomic_DNA"/>
</dbReference>
<dbReference type="Pfam" id="PF16209">
    <property type="entry name" value="PhoLip_ATPase_N"/>
    <property type="match status" value="1"/>
</dbReference>
<feature type="binding site" evidence="13">
    <location>
        <position position="608"/>
    </location>
    <ligand>
        <name>ATP</name>
        <dbReference type="ChEBI" id="CHEBI:30616"/>
    </ligand>
</feature>
<dbReference type="GO" id="GO:0045332">
    <property type="term" value="P:phospholipid translocation"/>
    <property type="evidence" value="ECO:0007669"/>
    <property type="project" value="TreeGrafter"/>
</dbReference>
<comment type="caution">
    <text evidence="15">Lacks conserved residue(s) required for the propagation of feature annotation.</text>
</comment>
<dbReference type="InterPro" id="IPR023298">
    <property type="entry name" value="ATPase_P-typ_TM_dom_sf"/>
</dbReference>
<feature type="binding site" evidence="13">
    <location>
        <position position="585"/>
    </location>
    <ligand>
        <name>ATP</name>
        <dbReference type="ChEBI" id="CHEBI:30616"/>
    </ligand>
</feature>
<dbReference type="SUPFAM" id="SSF81665">
    <property type="entry name" value="Calcium ATPase, transmembrane domain M"/>
    <property type="match status" value="1"/>
</dbReference>
<proteinExistence type="inferred from homology"/>
<comment type="caution">
    <text evidence="19">The sequence shown here is derived from an EMBL/GenBank/DDBJ whole genome shotgun (WGS) entry which is preliminary data.</text>
</comment>
<dbReference type="Gene3D" id="3.40.1110.10">
    <property type="entry name" value="Calcium-transporting ATPase, cytoplasmic domain N"/>
    <property type="match status" value="2"/>
</dbReference>
<evidence type="ECO:0000256" key="8">
    <source>
        <dbReference type="ARBA" id="ARBA00022967"/>
    </source>
</evidence>
<comment type="similarity">
    <text evidence="2 15">Belongs to the cation transport ATPase (P-type) (TC 3.A.3) family. Type IV subfamily.</text>
</comment>
<feature type="binding site" evidence="14">
    <location>
        <position position="423"/>
    </location>
    <ligand>
        <name>Mg(2+)</name>
        <dbReference type="ChEBI" id="CHEBI:18420"/>
    </ligand>
</feature>
<sequence>MCLRGLFSKRIREDRRIIYPNDITSYNPITLSRSHDYCDNRIVTSHYTWWNFIPKNLYEQFHSIPNLLFATIALVYLFSIGADMAGAMFLIVSFNLCVTAVKDGVSDILRHKHDRVLNNKLFKYLNINVFTKVFCWEEKKACDIRVGNVIICEEGDEFPCDMLVLASSNRDRKVEVTTANLDGESSIKTYFSHSFTQNHFIQLAEIKQPVRGDSILSLEKLLIKVECENPVADLRRFEGKINRRIQTLPAGEQPMSETIRLENIVLRGARMRGAGYIIGMSVYTGKDTKLSLNCHMASRKYTSRESKLNLNLVAFMIVSIALSILFTIATGAWSVKNAKTTWYISWTKSTKWRIVQGILVYTFTTNTLVPISLIVTLELVQIFLATFISNDMHMHNSEQQLQSSTKTIHVADELGQIEFLFSDKTGTLTKNSMVLKLLTVFPTNQTYSVEEKESTVRKDQPMENGEDPARNQTVTQKGFTDAITKEMEYLLTNVALCNTVEVKRPIQSPEEGYILEPKIRGSYYATSPDEEALIIGAARIGFVISTKQATDGGTKQVRILLKQKTPNDQVGYKTLDYFVDAVIPFDFERKRMTVMARHPDGSCHIHSKGAESSILASEYRLRSPSHIQAQALEQVGRLSMKGLRTLVMASRKLSTSEYKRLLDEWNAAAQLFGNEREIMMNLLGKKIESELDVIGVTGIEDLLQDEVPQCLSNLRTAGIRIWVLTGDKEQTAIKVSQSAGHFFSGMTIFRITNCTTVGATAQRILGLFQCVENLMESLNPETVFDEHRPAVGDTRAAEIRLNERRQVQEYNLTDEDVADVVASITRLRANLNKTTGKYKKNRWQFLRTSKAHRRLYEIPAGLVIDGQSLKYALDTALRPAFLDLCMYVNTVLCCRMTPIQKASVVEMVQSGLRECFGRAPVTAAVGDGGNDVAMIQQANVGIGIYGREGREAVRAADFAIPLFHHLRRLLLVHGHWAQYRVTRTMLLYYNKCAMFVTVRLLAISFAGFSGTAWFDVMYIVLFNLTMTSLASTAFGIVEKPFTAQQLLDNPSLYSKVLAKSTSNQAHIFTNLFSNATFWLTVPVTMSVSMLPGLLWRVVSDYGRQNMLHKDYDSDEAVPKHEQEDVDRRSFTTNNFKQEIHG</sequence>
<dbReference type="GO" id="GO:0000287">
    <property type="term" value="F:magnesium ion binding"/>
    <property type="evidence" value="ECO:0007669"/>
    <property type="project" value="UniProtKB-UniRule"/>
</dbReference>
<dbReference type="SFLD" id="SFLDS00003">
    <property type="entry name" value="Haloacid_Dehalogenase"/>
    <property type="match status" value="1"/>
</dbReference>
<evidence type="ECO:0000256" key="6">
    <source>
        <dbReference type="ARBA" id="ARBA00022840"/>
    </source>
</evidence>
<keyword evidence="8 15" id="KW-1278">Translocase</keyword>
<dbReference type="GO" id="GO:0140326">
    <property type="term" value="F:ATPase-coupled intramembrane lipid transporter activity"/>
    <property type="evidence" value="ECO:0007669"/>
    <property type="project" value="UniProtKB-EC"/>
</dbReference>
<evidence type="ECO:0000256" key="13">
    <source>
        <dbReference type="PIRSR" id="PIRSR606539-2"/>
    </source>
</evidence>
<evidence type="ECO:0000256" key="12">
    <source>
        <dbReference type="PIRSR" id="PIRSR606539-1"/>
    </source>
</evidence>
<feature type="binding site" evidence="13">
    <location>
        <position position="931"/>
    </location>
    <ligand>
        <name>ATP</name>
        <dbReference type="ChEBI" id="CHEBI:30616"/>
    </ligand>
</feature>
<reference evidence="19" key="1">
    <citation type="submission" date="2019-05" db="EMBL/GenBank/DDBJ databases">
        <title>Annotation for the trematode Fasciolopsis buski.</title>
        <authorList>
            <person name="Choi Y.-J."/>
        </authorList>
    </citation>
    <scope>NUCLEOTIDE SEQUENCE</scope>
    <source>
        <strain evidence="19">HT</strain>
        <tissue evidence="19">Whole worm</tissue>
    </source>
</reference>
<accession>A0A8E0VD10</accession>
<dbReference type="InterPro" id="IPR032631">
    <property type="entry name" value="P-type_ATPase_N"/>
</dbReference>
<feature type="transmembrane region" description="Helical" evidence="15">
    <location>
        <begin position="1016"/>
        <end position="1037"/>
    </location>
</feature>
<organism evidence="19 20">
    <name type="scientific">Fasciolopsis buskii</name>
    <dbReference type="NCBI Taxonomy" id="27845"/>
    <lineage>
        <taxon>Eukaryota</taxon>
        <taxon>Metazoa</taxon>
        <taxon>Spiralia</taxon>
        <taxon>Lophotrochozoa</taxon>
        <taxon>Platyhelminthes</taxon>
        <taxon>Trematoda</taxon>
        <taxon>Digenea</taxon>
        <taxon>Plagiorchiida</taxon>
        <taxon>Echinostomata</taxon>
        <taxon>Echinostomatoidea</taxon>
        <taxon>Fasciolidae</taxon>
        <taxon>Fasciolopsis</taxon>
    </lineage>
</organism>
<evidence type="ECO:0000256" key="9">
    <source>
        <dbReference type="ARBA" id="ARBA00022989"/>
    </source>
</evidence>
<feature type="transmembrane region" description="Helical" evidence="15">
    <location>
        <begin position="308"/>
        <end position="333"/>
    </location>
</feature>
<feature type="transmembrane region" description="Helical" evidence="15">
    <location>
        <begin position="988"/>
        <end position="1010"/>
    </location>
</feature>
<evidence type="ECO:0000313" key="20">
    <source>
        <dbReference type="Proteomes" id="UP000728185"/>
    </source>
</evidence>
<feature type="binding site" evidence="13">
    <location>
        <position position="424"/>
    </location>
    <ligand>
        <name>ATP</name>
        <dbReference type="ChEBI" id="CHEBI:30616"/>
    </ligand>
</feature>
<evidence type="ECO:0000256" key="16">
    <source>
        <dbReference type="SAM" id="MobiDB-lite"/>
    </source>
</evidence>
<dbReference type="SFLD" id="SFLDF00027">
    <property type="entry name" value="p-type_atpase"/>
    <property type="match status" value="1"/>
</dbReference>
<feature type="binding site" evidence="13">
    <location>
        <position position="727"/>
    </location>
    <ligand>
        <name>ATP</name>
        <dbReference type="ChEBI" id="CHEBI:30616"/>
    </ligand>
</feature>
<feature type="binding site" evidence="13">
    <location>
        <position position="930"/>
    </location>
    <ligand>
        <name>ATP</name>
        <dbReference type="ChEBI" id="CHEBI:30616"/>
    </ligand>
</feature>
<feature type="binding site" evidence="14">
    <location>
        <position position="425"/>
    </location>
    <ligand>
        <name>Mg(2+)</name>
        <dbReference type="ChEBI" id="CHEBI:18420"/>
    </ligand>
</feature>
<evidence type="ECO:0000259" key="18">
    <source>
        <dbReference type="Pfam" id="PF16212"/>
    </source>
</evidence>
<dbReference type="GO" id="GO:0005886">
    <property type="term" value="C:plasma membrane"/>
    <property type="evidence" value="ECO:0007669"/>
    <property type="project" value="TreeGrafter"/>
</dbReference>
<evidence type="ECO:0000259" key="17">
    <source>
        <dbReference type="Pfam" id="PF16209"/>
    </source>
</evidence>
<feature type="binding site" evidence="13">
    <location>
        <position position="530"/>
    </location>
    <ligand>
        <name>ATP</name>
        <dbReference type="ChEBI" id="CHEBI:30616"/>
    </ligand>
</feature>
<dbReference type="SUPFAM" id="SSF56784">
    <property type="entry name" value="HAD-like"/>
    <property type="match status" value="1"/>
</dbReference>
<dbReference type="InterPro" id="IPR001757">
    <property type="entry name" value="P_typ_ATPase"/>
</dbReference>
<keyword evidence="10 15" id="KW-0472">Membrane</keyword>
<dbReference type="SUPFAM" id="SSF81653">
    <property type="entry name" value="Calcium ATPase, transduction domain A"/>
    <property type="match status" value="1"/>
</dbReference>
<feature type="compositionally biased region" description="Basic and acidic residues" evidence="16">
    <location>
        <begin position="451"/>
        <end position="461"/>
    </location>
</feature>
<feature type="binding site" evidence="13">
    <location>
        <position position="895"/>
    </location>
    <ligand>
        <name>ATP</name>
        <dbReference type="ChEBI" id="CHEBI:30616"/>
    </ligand>
</feature>
<feature type="domain" description="P-type ATPase N-terminal" evidence="17">
    <location>
        <begin position="33"/>
        <end position="78"/>
    </location>
</feature>
<evidence type="ECO:0000313" key="19">
    <source>
        <dbReference type="EMBL" id="KAA0185077.1"/>
    </source>
</evidence>
<keyword evidence="3 15" id="KW-0812">Transmembrane</keyword>
<evidence type="ECO:0000256" key="15">
    <source>
        <dbReference type="RuleBase" id="RU362033"/>
    </source>
</evidence>
<dbReference type="Pfam" id="PF16212">
    <property type="entry name" value="PhoLip_ATPase_C"/>
    <property type="match status" value="1"/>
</dbReference>
<dbReference type="InterPro" id="IPR018303">
    <property type="entry name" value="ATPase_P-typ_P_site"/>
</dbReference>
<evidence type="ECO:0000256" key="11">
    <source>
        <dbReference type="ARBA" id="ARBA00034036"/>
    </source>
</evidence>
<dbReference type="GO" id="GO:0005783">
    <property type="term" value="C:endoplasmic reticulum"/>
    <property type="evidence" value="ECO:0007669"/>
    <property type="project" value="TreeGrafter"/>
</dbReference>
<dbReference type="EC" id="7.6.2.1" evidence="15"/>
<feature type="region of interest" description="Disordered" evidence="16">
    <location>
        <begin position="451"/>
        <end position="473"/>
    </location>
</feature>
<comment type="catalytic activity">
    <reaction evidence="11 15">
        <text>ATP + H2O + phospholipidSide 1 = ADP + phosphate + phospholipidSide 2.</text>
        <dbReference type="EC" id="7.6.2.1"/>
    </reaction>
</comment>
<keyword evidence="4 14" id="KW-0479">Metal-binding</keyword>
<evidence type="ECO:0000256" key="3">
    <source>
        <dbReference type="ARBA" id="ARBA00022692"/>
    </source>
</evidence>
<evidence type="ECO:0000256" key="5">
    <source>
        <dbReference type="ARBA" id="ARBA00022741"/>
    </source>
</evidence>
<feature type="binding site" evidence="14">
    <location>
        <position position="931"/>
    </location>
    <ligand>
        <name>Mg(2+)</name>
        <dbReference type="ChEBI" id="CHEBI:18420"/>
    </ligand>
</feature>